<accession>A0A0E4GCV2</accession>
<reference evidence="2 3" key="1">
    <citation type="submission" date="2015-03" db="EMBL/GenBank/DDBJ databases">
        <authorList>
            <person name="Murphy D."/>
        </authorList>
    </citation>
    <scope>NUCLEOTIDE SEQUENCE [LARGE SCALE GENOMIC DNA]</scope>
    <source>
        <strain evidence="2 3">OL-4</strain>
    </source>
</reference>
<dbReference type="RefSeq" id="WP_046499908.1">
    <property type="nucleotide sequence ID" value="NZ_CGIH01000050.1"/>
</dbReference>
<dbReference type="AlphaFoldDB" id="A0A0E4GCV2"/>
<organism evidence="2 3">
    <name type="scientific">Syntrophomonas zehnderi OL-4</name>
    <dbReference type="NCBI Taxonomy" id="690567"/>
    <lineage>
        <taxon>Bacteria</taxon>
        <taxon>Bacillati</taxon>
        <taxon>Bacillota</taxon>
        <taxon>Clostridia</taxon>
        <taxon>Eubacteriales</taxon>
        <taxon>Syntrophomonadaceae</taxon>
        <taxon>Syntrophomonas</taxon>
    </lineage>
</organism>
<sequence>MTNNTTTRKPIKFKVNVEKEFNQSKAPNEEKSSDRNGQPNVMTEEEKKMMNDYLNEKLFYFYNNGGPIMDL</sequence>
<proteinExistence type="predicted"/>
<evidence type="ECO:0000313" key="2">
    <source>
        <dbReference type="EMBL" id="CFY07345.1"/>
    </source>
</evidence>
<protein>
    <submittedName>
        <fullName evidence="2">Uncharacterized</fullName>
    </submittedName>
</protein>
<feature type="region of interest" description="Disordered" evidence="1">
    <location>
        <begin position="1"/>
        <end position="46"/>
    </location>
</feature>
<evidence type="ECO:0000313" key="3">
    <source>
        <dbReference type="Proteomes" id="UP000045545"/>
    </source>
</evidence>
<evidence type="ECO:0000256" key="1">
    <source>
        <dbReference type="SAM" id="MobiDB-lite"/>
    </source>
</evidence>
<name>A0A0E4GCV2_9FIRM</name>
<feature type="compositionally biased region" description="Basic and acidic residues" evidence="1">
    <location>
        <begin position="15"/>
        <end position="34"/>
    </location>
</feature>
<dbReference type="EMBL" id="CGIH01000050">
    <property type="protein sequence ID" value="CFY07345.1"/>
    <property type="molecule type" value="Genomic_DNA"/>
</dbReference>
<dbReference type="Proteomes" id="UP000045545">
    <property type="component" value="Unassembled WGS sequence"/>
</dbReference>
<keyword evidence="3" id="KW-1185">Reference proteome</keyword>
<gene>
    <name evidence="2" type="ORF">2654</name>
</gene>